<dbReference type="InterPro" id="IPR052374">
    <property type="entry name" value="SERAC1"/>
</dbReference>
<keyword evidence="6" id="KW-0496">Mitochondrion</keyword>
<reference evidence="9" key="3">
    <citation type="submission" date="2011-03" db="EMBL/GenBank/DDBJ databases">
        <title>Annotation of Magnaporthe poae ATCC 64411.</title>
        <authorList>
            <person name="Ma L.-J."/>
            <person name="Dead R."/>
            <person name="Young S.K."/>
            <person name="Zeng Q."/>
            <person name="Gargeya S."/>
            <person name="Fitzgerald M."/>
            <person name="Haas B."/>
            <person name="Abouelleil A."/>
            <person name="Alvarado L."/>
            <person name="Arachchi H.M."/>
            <person name="Berlin A."/>
            <person name="Brown A."/>
            <person name="Chapman S.B."/>
            <person name="Chen Z."/>
            <person name="Dunbar C."/>
            <person name="Freedman E."/>
            <person name="Gearin G."/>
            <person name="Gellesch M."/>
            <person name="Goldberg J."/>
            <person name="Griggs A."/>
            <person name="Gujja S."/>
            <person name="Heiman D."/>
            <person name="Howarth C."/>
            <person name="Larson L."/>
            <person name="Lui A."/>
            <person name="MacDonald P.J.P."/>
            <person name="Mehta T."/>
            <person name="Montmayeur A."/>
            <person name="Murphy C."/>
            <person name="Neiman D."/>
            <person name="Pearson M."/>
            <person name="Priest M."/>
            <person name="Roberts A."/>
            <person name="Saif S."/>
            <person name="Shea T."/>
            <person name="Shenoy N."/>
            <person name="Sisk P."/>
            <person name="Stolte C."/>
            <person name="Sykes S."/>
            <person name="Yandava C."/>
            <person name="Wortman J."/>
            <person name="Nusbaum C."/>
            <person name="Birren B."/>
        </authorList>
    </citation>
    <scope>NUCLEOTIDE SEQUENCE</scope>
    <source>
        <strain evidence="9">ATCC 64411</strain>
    </source>
</reference>
<dbReference type="eggNOG" id="KOG2029">
    <property type="taxonomic scope" value="Eukaryota"/>
</dbReference>
<name>A0A0C4DZN1_MAGP6</name>
<comment type="subcellular location">
    <subcellularLocation>
        <location evidence="2">Endoplasmic reticulum</location>
    </subcellularLocation>
    <subcellularLocation>
        <location evidence="3">Membrane</location>
    </subcellularLocation>
    <subcellularLocation>
        <location evidence="1">Mitochondrion</location>
    </subcellularLocation>
</comment>
<evidence type="ECO:0000256" key="4">
    <source>
        <dbReference type="ARBA" id="ARBA00007920"/>
    </source>
</evidence>
<evidence type="ECO:0000256" key="7">
    <source>
        <dbReference type="ARBA" id="ARBA00023136"/>
    </source>
</evidence>
<proteinExistence type="inferred from homology"/>
<keyword evidence="11" id="KW-1185">Reference proteome</keyword>
<dbReference type="Pfam" id="PF05057">
    <property type="entry name" value="DUF676"/>
    <property type="match status" value="1"/>
</dbReference>
<dbReference type="PANTHER" id="PTHR48182:SF2">
    <property type="entry name" value="PROTEIN SERAC1"/>
    <property type="match status" value="1"/>
</dbReference>
<evidence type="ECO:0000256" key="2">
    <source>
        <dbReference type="ARBA" id="ARBA00004240"/>
    </source>
</evidence>
<evidence type="ECO:0000256" key="1">
    <source>
        <dbReference type="ARBA" id="ARBA00004173"/>
    </source>
</evidence>
<gene>
    <name evidence="9" type="ORF">MAPG_05537</name>
</gene>
<evidence type="ECO:0000313" key="11">
    <source>
        <dbReference type="Proteomes" id="UP000011715"/>
    </source>
</evidence>
<dbReference type="OrthoDB" id="5086500at2759"/>
<comment type="similarity">
    <text evidence="4">Belongs to the putative lipase ROG1 family.</text>
</comment>
<dbReference type="EMBL" id="ADBL01001321">
    <property type="status" value="NOT_ANNOTATED_CDS"/>
    <property type="molecule type" value="Genomic_DNA"/>
</dbReference>
<dbReference type="VEuPathDB" id="FungiDB:MAPG_05537"/>
<dbReference type="EnsemblFungi" id="MAPG_05537T0">
    <property type="protein sequence ID" value="MAPG_05537T0"/>
    <property type="gene ID" value="MAPG_05537"/>
</dbReference>
<evidence type="ECO:0000256" key="6">
    <source>
        <dbReference type="ARBA" id="ARBA00023128"/>
    </source>
</evidence>
<dbReference type="PANTHER" id="PTHR48182">
    <property type="entry name" value="PROTEIN SERAC1"/>
    <property type="match status" value="1"/>
</dbReference>
<evidence type="ECO:0000256" key="3">
    <source>
        <dbReference type="ARBA" id="ARBA00004370"/>
    </source>
</evidence>
<sequence>MADESYGEMHMLHKPQPGNHLLDVVAIHGLNGDSLKSWTHADSTLWLRDMLPQVLEGARVMSFGYDASVFCSDTGSVRKIAKQLLADVRGEREDSEPCPIVFLAHSLGGIVTKQALIHANKDPKKFSDIAESTKGIVFFGTPHRGSDVADWTAVVSDILQAAMARPQSRLLHALQSHSTELWKVSMDFRPLASKYAITSFYESHEHPVLRKLVVGRMSAVMGLPHEDDIMMNGTHSTICKFSKGDRRFARAWKAIRRTAKGVEG</sequence>
<protein>
    <recommendedName>
        <fullName evidence="8">DUF676 domain-containing protein</fullName>
    </recommendedName>
</protein>
<feature type="domain" description="DUF676" evidence="8">
    <location>
        <begin position="20"/>
        <end position="146"/>
    </location>
</feature>
<dbReference type="GO" id="GO:0005739">
    <property type="term" value="C:mitochondrion"/>
    <property type="evidence" value="ECO:0007669"/>
    <property type="project" value="UniProtKB-SubCell"/>
</dbReference>
<evidence type="ECO:0000313" key="10">
    <source>
        <dbReference type="EnsemblFungi" id="MAPG_05537T0"/>
    </source>
</evidence>
<reference evidence="9" key="2">
    <citation type="submission" date="2010-05" db="EMBL/GenBank/DDBJ databases">
        <title>The Genome Sequence of Magnaporthe poae strain ATCC 64411.</title>
        <authorList>
            <consortium name="The Broad Institute Genome Sequencing Platform"/>
            <consortium name="Broad Institute Genome Sequencing Center for Infectious Disease"/>
            <person name="Ma L.-J."/>
            <person name="Dead R."/>
            <person name="Young S."/>
            <person name="Zeng Q."/>
            <person name="Koehrsen M."/>
            <person name="Alvarado L."/>
            <person name="Berlin A."/>
            <person name="Chapman S.B."/>
            <person name="Chen Z."/>
            <person name="Freedman E."/>
            <person name="Gellesch M."/>
            <person name="Goldberg J."/>
            <person name="Griggs A."/>
            <person name="Gujja S."/>
            <person name="Heilman E.R."/>
            <person name="Heiman D."/>
            <person name="Hepburn T."/>
            <person name="Howarth C."/>
            <person name="Jen D."/>
            <person name="Larson L."/>
            <person name="Mehta T."/>
            <person name="Neiman D."/>
            <person name="Pearson M."/>
            <person name="Roberts A."/>
            <person name="Saif S."/>
            <person name="Shea T."/>
            <person name="Shenoy N."/>
            <person name="Sisk P."/>
            <person name="Stolte C."/>
            <person name="Sykes S."/>
            <person name="Walk T."/>
            <person name="White J."/>
            <person name="Yandava C."/>
            <person name="Haas B."/>
            <person name="Nusbaum C."/>
            <person name="Birren B."/>
        </authorList>
    </citation>
    <scope>NUCLEOTIDE SEQUENCE</scope>
    <source>
        <strain evidence="9">ATCC 64411</strain>
    </source>
</reference>
<dbReference type="EMBL" id="GL876969">
    <property type="protein sequence ID" value="KLU86525.1"/>
    <property type="molecule type" value="Genomic_DNA"/>
</dbReference>
<dbReference type="InterPro" id="IPR029058">
    <property type="entry name" value="AB_hydrolase_fold"/>
</dbReference>
<keyword evidence="7" id="KW-0472">Membrane</keyword>
<accession>A0A0C4DZN1</accession>
<keyword evidence="5" id="KW-0256">Endoplasmic reticulum</keyword>
<dbReference type="SUPFAM" id="SSF53474">
    <property type="entry name" value="alpha/beta-Hydrolases"/>
    <property type="match status" value="1"/>
</dbReference>
<evidence type="ECO:0000259" key="8">
    <source>
        <dbReference type="Pfam" id="PF05057"/>
    </source>
</evidence>
<dbReference type="GO" id="GO:0016020">
    <property type="term" value="C:membrane"/>
    <property type="evidence" value="ECO:0007669"/>
    <property type="project" value="UniProtKB-SubCell"/>
</dbReference>
<evidence type="ECO:0000313" key="9">
    <source>
        <dbReference type="EMBL" id="KLU86525.1"/>
    </source>
</evidence>
<dbReference type="InterPro" id="IPR007751">
    <property type="entry name" value="DUF676_lipase-like"/>
</dbReference>
<evidence type="ECO:0000256" key="5">
    <source>
        <dbReference type="ARBA" id="ARBA00022824"/>
    </source>
</evidence>
<dbReference type="Proteomes" id="UP000011715">
    <property type="component" value="Unassembled WGS sequence"/>
</dbReference>
<dbReference type="GO" id="GO:0005783">
    <property type="term" value="C:endoplasmic reticulum"/>
    <property type="evidence" value="ECO:0007669"/>
    <property type="project" value="UniProtKB-SubCell"/>
</dbReference>
<organism evidence="10 11">
    <name type="scientific">Magnaporthiopsis poae (strain ATCC 64411 / 73-15)</name>
    <name type="common">Kentucky bluegrass fungus</name>
    <name type="synonym">Magnaporthe poae</name>
    <dbReference type="NCBI Taxonomy" id="644358"/>
    <lineage>
        <taxon>Eukaryota</taxon>
        <taxon>Fungi</taxon>
        <taxon>Dikarya</taxon>
        <taxon>Ascomycota</taxon>
        <taxon>Pezizomycotina</taxon>
        <taxon>Sordariomycetes</taxon>
        <taxon>Sordariomycetidae</taxon>
        <taxon>Magnaporthales</taxon>
        <taxon>Magnaporthaceae</taxon>
        <taxon>Magnaporthiopsis</taxon>
    </lineage>
</organism>
<reference evidence="10" key="5">
    <citation type="submission" date="2015-06" db="UniProtKB">
        <authorList>
            <consortium name="EnsemblFungi"/>
        </authorList>
    </citation>
    <scope>IDENTIFICATION</scope>
    <source>
        <strain evidence="10">ATCC 64411</strain>
    </source>
</reference>
<dbReference type="OMA" id="PLDANHH"/>
<reference evidence="10" key="4">
    <citation type="journal article" date="2015" name="G3 (Bethesda)">
        <title>Genome sequences of three phytopathogenic species of the Magnaporthaceae family of fungi.</title>
        <authorList>
            <person name="Okagaki L.H."/>
            <person name="Nunes C.C."/>
            <person name="Sailsbery J."/>
            <person name="Clay B."/>
            <person name="Brown D."/>
            <person name="John T."/>
            <person name="Oh Y."/>
            <person name="Young N."/>
            <person name="Fitzgerald M."/>
            <person name="Haas B.J."/>
            <person name="Zeng Q."/>
            <person name="Young S."/>
            <person name="Adiconis X."/>
            <person name="Fan L."/>
            <person name="Levin J.Z."/>
            <person name="Mitchell T.K."/>
            <person name="Okubara P.A."/>
            <person name="Farman M.L."/>
            <person name="Kohn L.M."/>
            <person name="Birren B."/>
            <person name="Ma L.-J."/>
            <person name="Dean R.A."/>
        </authorList>
    </citation>
    <scope>NUCLEOTIDE SEQUENCE</scope>
    <source>
        <strain evidence="10">ATCC 64411 / 73-15</strain>
    </source>
</reference>
<dbReference type="AlphaFoldDB" id="A0A0C4DZN1"/>
<dbReference type="Gene3D" id="3.40.50.1820">
    <property type="entry name" value="alpha/beta hydrolase"/>
    <property type="match status" value="1"/>
</dbReference>
<reference evidence="11" key="1">
    <citation type="submission" date="2010-05" db="EMBL/GenBank/DDBJ databases">
        <title>The genome sequence of Magnaporthe poae strain ATCC 64411.</title>
        <authorList>
            <person name="Ma L.-J."/>
            <person name="Dead R."/>
            <person name="Young S."/>
            <person name="Zeng Q."/>
            <person name="Koehrsen M."/>
            <person name="Alvarado L."/>
            <person name="Berlin A."/>
            <person name="Chapman S.B."/>
            <person name="Chen Z."/>
            <person name="Freedman E."/>
            <person name="Gellesch M."/>
            <person name="Goldberg J."/>
            <person name="Griggs A."/>
            <person name="Gujja S."/>
            <person name="Heilman E.R."/>
            <person name="Heiman D."/>
            <person name="Hepburn T."/>
            <person name="Howarth C."/>
            <person name="Jen D."/>
            <person name="Larson L."/>
            <person name="Mehta T."/>
            <person name="Neiman D."/>
            <person name="Pearson M."/>
            <person name="Roberts A."/>
            <person name="Saif S."/>
            <person name="Shea T."/>
            <person name="Shenoy N."/>
            <person name="Sisk P."/>
            <person name="Stolte C."/>
            <person name="Sykes S."/>
            <person name="Walk T."/>
            <person name="White J."/>
            <person name="Yandava C."/>
            <person name="Haas B."/>
            <person name="Nusbaum C."/>
            <person name="Birren B."/>
        </authorList>
    </citation>
    <scope>NUCLEOTIDE SEQUENCE [LARGE SCALE GENOMIC DNA]</scope>
    <source>
        <strain evidence="11">ATCC 64411 / 73-15</strain>
    </source>
</reference>